<dbReference type="RefSeq" id="WP_216417836.1">
    <property type="nucleotide sequence ID" value="NZ_JAHLQK010000004.1"/>
</dbReference>
<dbReference type="EMBL" id="JAHLQK010000004">
    <property type="protein sequence ID" value="MBU5677255.1"/>
    <property type="molecule type" value="Genomic_DNA"/>
</dbReference>
<keyword evidence="1" id="KW-0812">Transmembrane</keyword>
<keyword evidence="1" id="KW-1133">Transmembrane helix</keyword>
<name>A0ABS6G438_9FIRM</name>
<reference evidence="2 3" key="1">
    <citation type="submission" date="2021-06" db="EMBL/GenBank/DDBJ databases">
        <authorList>
            <person name="Sun Q."/>
            <person name="Li D."/>
        </authorList>
    </citation>
    <scope>NUCLEOTIDE SEQUENCE [LARGE SCALE GENOMIC DNA]</scope>
    <source>
        <strain evidence="2 3">MSJ-5</strain>
    </source>
</reference>
<proteinExistence type="predicted"/>
<gene>
    <name evidence="2" type="ORF">KQI88_12610</name>
</gene>
<accession>A0ABS6G438</accession>
<organism evidence="2 3">
    <name type="scientific">Alkaliphilus flagellatus</name>
    <dbReference type="NCBI Taxonomy" id="2841507"/>
    <lineage>
        <taxon>Bacteria</taxon>
        <taxon>Bacillati</taxon>
        <taxon>Bacillota</taxon>
        <taxon>Clostridia</taxon>
        <taxon>Peptostreptococcales</taxon>
        <taxon>Natronincolaceae</taxon>
        <taxon>Alkaliphilus</taxon>
    </lineage>
</organism>
<sequence>MVRDVISIIAVFCIIISIDLNRLSKVKNVKRTMFIYFTILIVSFTISLLQAIDKAPLSPAIYIEKAIDSFLSR</sequence>
<dbReference type="Proteomes" id="UP000779508">
    <property type="component" value="Unassembled WGS sequence"/>
</dbReference>
<protein>
    <recommendedName>
        <fullName evidence="4">Stage III sporulation protein AD</fullName>
    </recommendedName>
</protein>
<keyword evidence="1" id="KW-0472">Membrane</keyword>
<evidence type="ECO:0000313" key="3">
    <source>
        <dbReference type="Proteomes" id="UP000779508"/>
    </source>
</evidence>
<feature type="transmembrane region" description="Helical" evidence="1">
    <location>
        <begin position="6"/>
        <end position="22"/>
    </location>
</feature>
<keyword evidence="3" id="KW-1185">Reference proteome</keyword>
<evidence type="ECO:0000256" key="1">
    <source>
        <dbReference type="SAM" id="Phobius"/>
    </source>
</evidence>
<evidence type="ECO:0008006" key="4">
    <source>
        <dbReference type="Google" id="ProtNLM"/>
    </source>
</evidence>
<evidence type="ECO:0000313" key="2">
    <source>
        <dbReference type="EMBL" id="MBU5677255.1"/>
    </source>
</evidence>
<comment type="caution">
    <text evidence="2">The sequence shown here is derived from an EMBL/GenBank/DDBJ whole genome shotgun (WGS) entry which is preliminary data.</text>
</comment>
<feature type="transmembrane region" description="Helical" evidence="1">
    <location>
        <begin position="34"/>
        <end position="52"/>
    </location>
</feature>